<evidence type="ECO:0000313" key="1">
    <source>
        <dbReference type="EMBL" id="KAL0062202.1"/>
    </source>
</evidence>
<protein>
    <submittedName>
        <fullName evidence="1">Uncharacterized protein</fullName>
    </submittedName>
</protein>
<dbReference type="EMBL" id="JBBXMP010000112">
    <property type="protein sequence ID" value="KAL0062202.1"/>
    <property type="molecule type" value="Genomic_DNA"/>
</dbReference>
<gene>
    <name evidence="1" type="ORF">AAF712_010963</name>
</gene>
<keyword evidence="2" id="KW-1185">Reference proteome</keyword>
<evidence type="ECO:0000313" key="2">
    <source>
        <dbReference type="Proteomes" id="UP001437256"/>
    </source>
</evidence>
<organism evidence="1 2">
    <name type="scientific">Marasmius tenuissimus</name>
    <dbReference type="NCBI Taxonomy" id="585030"/>
    <lineage>
        <taxon>Eukaryota</taxon>
        <taxon>Fungi</taxon>
        <taxon>Dikarya</taxon>
        <taxon>Basidiomycota</taxon>
        <taxon>Agaricomycotina</taxon>
        <taxon>Agaricomycetes</taxon>
        <taxon>Agaricomycetidae</taxon>
        <taxon>Agaricales</taxon>
        <taxon>Marasmiineae</taxon>
        <taxon>Marasmiaceae</taxon>
        <taxon>Marasmius</taxon>
    </lineage>
</organism>
<reference evidence="1 2" key="1">
    <citation type="submission" date="2024-05" db="EMBL/GenBank/DDBJ databases">
        <title>A draft genome resource for the thread blight pathogen Marasmius tenuissimus strain MS-2.</title>
        <authorList>
            <person name="Yulfo-Soto G.E."/>
            <person name="Baruah I.K."/>
            <person name="Amoako-Attah I."/>
            <person name="Bukari Y."/>
            <person name="Meinhardt L.W."/>
            <person name="Bailey B.A."/>
            <person name="Cohen S.P."/>
        </authorList>
    </citation>
    <scope>NUCLEOTIDE SEQUENCE [LARGE SCALE GENOMIC DNA]</scope>
    <source>
        <strain evidence="1 2">MS-2</strain>
    </source>
</reference>
<name>A0ABR2ZP96_9AGAR</name>
<accession>A0ABR2ZP96</accession>
<comment type="caution">
    <text evidence="1">The sequence shown here is derived from an EMBL/GenBank/DDBJ whole genome shotgun (WGS) entry which is preliminary data.</text>
</comment>
<dbReference type="Proteomes" id="UP001437256">
    <property type="component" value="Unassembled WGS sequence"/>
</dbReference>
<sequence>MSPNAAIKCEESFAETDSYIVEVDMSTLETMMKPRERTLLVKETYHGHEGAQTTAFWAKAFEVVGGLSLLTERSVANVK</sequence>
<proteinExistence type="predicted"/>